<keyword evidence="1" id="KW-1133">Transmembrane helix</keyword>
<dbReference type="EMBL" id="LT934115">
    <property type="protein sequence ID" value="VAH66792.1"/>
    <property type="molecule type" value="Genomic_DNA"/>
</dbReference>
<reference evidence="2 3" key="1">
    <citation type="submission" date="2017-09" db="EMBL/GenBank/DDBJ databases">
        <authorList>
            <consortium name="International Durum Wheat Genome Sequencing Consortium (IDWGSC)"/>
            <person name="Milanesi L."/>
        </authorList>
    </citation>
    <scope>NUCLEOTIDE SEQUENCE [LARGE SCALE GENOMIC DNA]</scope>
    <source>
        <strain evidence="3">cv. Svevo</strain>
    </source>
</reference>
<evidence type="ECO:0000313" key="3">
    <source>
        <dbReference type="Proteomes" id="UP000324705"/>
    </source>
</evidence>
<dbReference type="AlphaFoldDB" id="A0A9R0RVQ2"/>
<feature type="transmembrane region" description="Helical" evidence="1">
    <location>
        <begin position="20"/>
        <end position="37"/>
    </location>
</feature>
<keyword evidence="1" id="KW-0472">Membrane</keyword>
<feature type="transmembrane region" description="Helical" evidence="1">
    <location>
        <begin position="94"/>
        <end position="113"/>
    </location>
</feature>
<protein>
    <submittedName>
        <fullName evidence="2">Uncharacterized protein</fullName>
    </submittedName>
</protein>
<dbReference type="Gramene" id="TRITD3Av1G231480.2">
    <property type="protein sequence ID" value="TRITD3Av1G231480.2"/>
    <property type="gene ID" value="TRITD3Av1G231480"/>
</dbReference>
<name>A0A9R0RVQ2_TRITD</name>
<feature type="transmembrane region" description="Helical" evidence="1">
    <location>
        <begin position="67"/>
        <end position="88"/>
    </location>
</feature>
<accession>A0A9R0RVQ2</accession>
<feature type="transmembrane region" description="Helical" evidence="1">
    <location>
        <begin position="272"/>
        <end position="297"/>
    </location>
</feature>
<evidence type="ECO:0000313" key="2">
    <source>
        <dbReference type="EMBL" id="VAH66792.1"/>
    </source>
</evidence>
<sequence length="300" mass="33395">MPPSHDSQHPMEELQALDYVRAAAFAVLLVWTLAELVKRRNRHQEAAAAGYGADVVSAQQQGGAASIVAFCNASITLSHIGFSVLGVWKRQAVSPGLVFQSSSWFLATLFLLYHKHEGAAGVVVSSNWPPVLVSWWFFSFLSESLLALLHLLCLFDSATAVVDFASLPFCAVICLVVVAMRLSKANQKELEQPLLLRENVDDSSRDRFSSSGWWSRLTFRWLNPVFEKGHKVRLELEHIPSVPQSEMAEQSYALLQETLHKQKPEPIPLREAIICAVWTPLVTNAVFAGSTLFLLTWDHS</sequence>
<organism evidence="2 3">
    <name type="scientific">Triticum turgidum subsp. durum</name>
    <name type="common">Durum wheat</name>
    <name type="synonym">Triticum durum</name>
    <dbReference type="NCBI Taxonomy" id="4567"/>
    <lineage>
        <taxon>Eukaryota</taxon>
        <taxon>Viridiplantae</taxon>
        <taxon>Streptophyta</taxon>
        <taxon>Embryophyta</taxon>
        <taxon>Tracheophyta</taxon>
        <taxon>Spermatophyta</taxon>
        <taxon>Magnoliopsida</taxon>
        <taxon>Liliopsida</taxon>
        <taxon>Poales</taxon>
        <taxon>Poaceae</taxon>
        <taxon>BOP clade</taxon>
        <taxon>Pooideae</taxon>
        <taxon>Triticodae</taxon>
        <taxon>Triticeae</taxon>
        <taxon>Triticinae</taxon>
        <taxon>Triticum</taxon>
    </lineage>
</organism>
<dbReference type="Proteomes" id="UP000324705">
    <property type="component" value="Chromosome 3A"/>
</dbReference>
<keyword evidence="3" id="KW-1185">Reference proteome</keyword>
<gene>
    <name evidence="2" type="ORF">TRITD_3Av1G231480</name>
</gene>
<evidence type="ECO:0000256" key="1">
    <source>
        <dbReference type="SAM" id="Phobius"/>
    </source>
</evidence>
<proteinExistence type="predicted"/>
<keyword evidence="1" id="KW-0812">Transmembrane</keyword>
<feature type="transmembrane region" description="Helical" evidence="1">
    <location>
        <begin position="164"/>
        <end position="182"/>
    </location>
</feature>